<proteinExistence type="predicted"/>
<reference evidence="1" key="1">
    <citation type="submission" date="2020-10" db="EMBL/GenBank/DDBJ databases">
        <title>High-Quality Genome Resource of Clonostachys rosea strain S41 by Oxford Nanopore Long-Read Sequencing.</title>
        <authorList>
            <person name="Wang H."/>
        </authorList>
    </citation>
    <scope>NUCLEOTIDE SEQUENCE</scope>
    <source>
        <strain evidence="1">S41</strain>
    </source>
</reference>
<protein>
    <submittedName>
        <fullName evidence="1">Uncharacterized protein</fullName>
    </submittedName>
</protein>
<evidence type="ECO:0000313" key="1">
    <source>
        <dbReference type="EMBL" id="KAF9758350.1"/>
    </source>
</evidence>
<accession>A0A8H7NLL6</accession>
<dbReference type="AlphaFoldDB" id="A0A8H7NLL6"/>
<organism evidence="1 2">
    <name type="scientific">Bionectria ochroleuca</name>
    <name type="common">Gliocladium roseum</name>
    <dbReference type="NCBI Taxonomy" id="29856"/>
    <lineage>
        <taxon>Eukaryota</taxon>
        <taxon>Fungi</taxon>
        <taxon>Dikarya</taxon>
        <taxon>Ascomycota</taxon>
        <taxon>Pezizomycotina</taxon>
        <taxon>Sordariomycetes</taxon>
        <taxon>Hypocreomycetidae</taxon>
        <taxon>Hypocreales</taxon>
        <taxon>Bionectriaceae</taxon>
        <taxon>Clonostachys</taxon>
    </lineage>
</organism>
<sequence>MSEALAQLALLPHSQVLSLARVLLHACFCSLSFPNNEPDHTQLILLPKRPFFPLPSRPLTHAALLPNLLLTPCSRTPLLFYLFSRDLLHLSLILAAYYHTWGSEGGQPF</sequence>
<gene>
    <name evidence="1" type="ORF">IM811_000044</name>
</gene>
<evidence type="ECO:0000313" key="2">
    <source>
        <dbReference type="Proteomes" id="UP000616885"/>
    </source>
</evidence>
<dbReference type="EMBL" id="JADCTT010000001">
    <property type="protein sequence ID" value="KAF9758350.1"/>
    <property type="molecule type" value="Genomic_DNA"/>
</dbReference>
<name>A0A8H7NLL6_BIOOC</name>
<dbReference type="Proteomes" id="UP000616885">
    <property type="component" value="Unassembled WGS sequence"/>
</dbReference>
<comment type="caution">
    <text evidence="1">The sequence shown here is derived from an EMBL/GenBank/DDBJ whole genome shotgun (WGS) entry which is preliminary data.</text>
</comment>